<sequence length="131" mass="14150">MSGMALQTPAGTWPKASSAGMVLVWPPARCRDSSRGTVPEACLAATVFLTYRSLPDLSRLCPHFEFMHVLVSCIGGIRFNCFVPTLSSVFPHYSFLPSPPSTTPKVPPLGAAQRRSALPRRVSAPVFANTF</sequence>
<dbReference type="Proteomes" id="UP001189429">
    <property type="component" value="Unassembled WGS sequence"/>
</dbReference>
<reference evidence="1" key="1">
    <citation type="submission" date="2023-10" db="EMBL/GenBank/DDBJ databases">
        <authorList>
            <person name="Chen Y."/>
            <person name="Shah S."/>
            <person name="Dougan E. K."/>
            <person name="Thang M."/>
            <person name="Chan C."/>
        </authorList>
    </citation>
    <scope>NUCLEOTIDE SEQUENCE [LARGE SCALE GENOMIC DNA]</scope>
</reference>
<keyword evidence="2" id="KW-1185">Reference proteome</keyword>
<dbReference type="EMBL" id="CAUYUJ010017272">
    <property type="protein sequence ID" value="CAK0873350.1"/>
    <property type="molecule type" value="Genomic_DNA"/>
</dbReference>
<comment type="caution">
    <text evidence="1">The sequence shown here is derived from an EMBL/GenBank/DDBJ whole genome shotgun (WGS) entry which is preliminary data.</text>
</comment>
<accession>A0ABN9VLU8</accession>
<evidence type="ECO:0000313" key="1">
    <source>
        <dbReference type="EMBL" id="CAK0873350.1"/>
    </source>
</evidence>
<gene>
    <name evidence="1" type="ORF">PCOR1329_LOCUS58592</name>
</gene>
<evidence type="ECO:0008006" key="3">
    <source>
        <dbReference type="Google" id="ProtNLM"/>
    </source>
</evidence>
<organism evidence="1 2">
    <name type="scientific">Prorocentrum cordatum</name>
    <dbReference type="NCBI Taxonomy" id="2364126"/>
    <lineage>
        <taxon>Eukaryota</taxon>
        <taxon>Sar</taxon>
        <taxon>Alveolata</taxon>
        <taxon>Dinophyceae</taxon>
        <taxon>Prorocentrales</taxon>
        <taxon>Prorocentraceae</taxon>
        <taxon>Prorocentrum</taxon>
    </lineage>
</organism>
<protein>
    <recommendedName>
        <fullName evidence="3">Mannosyltransferase</fullName>
    </recommendedName>
</protein>
<evidence type="ECO:0000313" key="2">
    <source>
        <dbReference type="Proteomes" id="UP001189429"/>
    </source>
</evidence>
<proteinExistence type="predicted"/>
<name>A0ABN9VLU8_9DINO</name>